<evidence type="ECO:0000256" key="6">
    <source>
        <dbReference type="ARBA" id="ARBA00022989"/>
    </source>
</evidence>
<evidence type="ECO:0000256" key="1">
    <source>
        <dbReference type="ARBA" id="ARBA00004651"/>
    </source>
</evidence>
<feature type="transmembrane region" description="Helical" evidence="8">
    <location>
        <begin position="167"/>
        <end position="191"/>
    </location>
</feature>
<dbReference type="GO" id="GO:0005886">
    <property type="term" value="C:plasma membrane"/>
    <property type="evidence" value="ECO:0007669"/>
    <property type="project" value="UniProtKB-SubCell"/>
</dbReference>
<feature type="domain" description="Major facilitator superfamily (MFS) profile" evidence="9">
    <location>
        <begin position="11"/>
        <end position="445"/>
    </location>
</feature>
<feature type="transmembrane region" description="Helical" evidence="8">
    <location>
        <begin position="142"/>
        <end position="161"/>
    </location>
</feature>
<feature type="transmembrane region" description="Helical" evidence="8">
    <location>
        <begin position="294"/>
        <end position="312"/>
    </location>
</feature>
<gene>
    <name evidence="10" type="ORF">RN001_009183</name>
</gene>
<feature type="transmembrane region" description="Helical" evidence="8">
    <location>
        <begin position="253"/>
        <end position="274"/>
    </location>
</feature>
<evidence type="ECO:0000256" key="2">
    <source>
        <dbReference type="ARBA" id="ARBA00022448"/>
    </source>
</evidence>
<dbReference type="EMBL" id="JARPUR010000004">
    <property type="protein sequence ID" value="KAK4876677.1"/>
    <property type="molecule type" value="Genomic_DNA"/>
</dbReference>
<dbReference type="InterPro" id="IPR036259">
    <property type="entry name" value="MFS_trans_sf"/>
</dbReference>
<evidence type="ECO:0000313" key="11">
    <source>
        <dbReference type="Proteomes" id="UP001353858"/>
    </source>
</evidence>
<sequence length="467" mass="52102">MKFVSYIYKRVYLYQYLATITSSFSVLSLGINTAWTSPYLPQILNGTYPYIKMTSDEGSWLAVMPPLASPVGAIIGAHLVDGIGRKNTALMMAPLTCIMFISLAFAKTLLLLCIIRFVIGCVSPILYTVLPMYLGEIADPSIRGILIASVAFSSLVGSLFINVLGFYYSIFTSSLICATIPIIHFLTFVWMPESPYYFIKQNREEDARKALITLRGTTDIEAELKTLSDVINAEKLENKEKFTDLFTVRSNRLGLFIFVVLNVTRKFSGSSPFLFYTATIFQTAGGSVNTNLSVIIFLCIQIASAMVSLNVLDYLGRRPVIITSSTACILALSITGTYFFLKDYKPEYITNLGWLPLTILTVYMVFYNLGLELSPIVYAGELFPTNVKAKALSFVDTISALNGIITLKMFQILTDNYGMYLPFWVFGTCCTIGLILIVKYVPETKNKTLEEIHIELMRRSGESNSDK</sequence>
<feature type="transmembrane region" description="Helical" evidence="8">
    <location>
        <begin position="12"/>
        <end position="31"/>
    </location>
</feature>
<dbReference type="Gene3D" id="1.20.1250.20">
    <property type="entry name" value="MFS general substrate transporter like domains"/>
    <property type="match status" value="1"/>
</dbReference>
<feature type="transmembrane region" description="Helical" evidence="8">
    <location>
        <begin position="87"/>
        <end position="103"/>
    </location>
</feature>
<evidence type="ECO:0000256" key="8">
    <source>
        <dbReference type="SAM" id="Phobius"/>
    </source>
</evidence>
<dbReference type="GO" id="GO:0022857">
    <property type="term" value="F:transmembrane transporter activity"/>
    <property type="evidence" value="ECO:0007669"/>
    <property type="project" value="InterPro"/>
</dbReference>
<evidence type="ECO:0000256" key="3">
    <source>
        <dbReference type="ARBA" id="ARBA00022475"/>
    </source>
</evidence>
<organism evidence="10 11">
    <name type="scientific">Aquatica leii</name>
    <dbReference type="NCBI Taxonomy" id="1421715"/>
    <lineage>
        <taxon>Eukaryota</taxon>
        <taxon>Metazoa</taxon>
        <taxon>Ecdysozoa</taxon>
        <taxon>Arthropoda</taxon>
        <taxon>Hexapoda</taxon>
        <taxon>Insecta</taxon>
        <taxon>Pterygota</taxon>
        <taxon>Neoptera</taxon>
        <taxon>Endopterygota</taxon>
        <taxon>Coleoptera</taxon>
        <taxon>Polyphaga</taxon>
        <taxon>Elateriformia</taxon>
        <taxon>Elateroidea</taxon>
        <taxon>Lampyridae</taxon>
        <taxon>Luciolinae</taxon>
        <taxon>Aquatica</taxon>
    </lineage>
</organism>
<keyword evidence="5 8" id="KW-0812">Transmembrane</keyword>
<dbReference type="PANTHER" id="PTHR48021">
    <property type="match status" value="1"/>
</dbReference>
<keyword evidence="3" id="KW-1003">Cell membrane</keyword>
<dbReference type="InterPro" id="IPR050549">
    <property type="entry name" value="MFS_Trehalose_Transporter"/>
</dbReference>
<dbReference type="AlphaFoldDB" id="A0AAN7SDP4"/>
<proteinExistence type="predicted"/>
<dbReference type="PANTHER" id="PTHR48021:SF46">
    <property type="entry name" value="MAJOR FACILITATOR SUPERFAMILY (MFS) PROFILE DOMAIN-CONTAINING PROTEIN"/>
    <property type="match status" value="1"/>
</dbReference>
<evidence type="ECO:0000256" key="4">
    <source>
        <dbReference type="ARBA" id="ARBA00022597"/>
    </source>
</evidence>
<dbReference type="InterPro" id="IPR020846">
    <property type="entry name" value="MFS_dom"/>
</dbReference>
<reference evidence="11" key="1">
    <citation type="submission" date="2023-01" db="EMBL/GenBank/DDBJ databases">
        <title>Key to firefly adult light organ development and bioluminescence: homeobox transcription factors regulate luciferase expression and transportation to peroxisome.</title>
        <authorList>
            <person name="Fu X."/>
        </authorList>
    </citation>
    <scope>NUCLEOTIDE SEQUENCE [LARGE SCALE GENOMIC DNA]</scope>
</reference>
<keyword evidence="11" id="KW-1185">Reference proteome</keyword>
<evidence type="ECO:0000256" key="5">
    <source>
        <dbReference type="ARBA" id="ARBA00022692"/>
    </source>
</evidence>
<feature type="transmembrane region" description="Helical" evidence="8">
    <location>
        <begin position="319"/>
        <end position="341"/>
    </location>
</feature>
<keyword evidence="4" id="KW-0762">Sugar transport</keyword>
<dbReference type="FunFam" id="1.20.1250.20:FF:000218">
    <property type="entry name" value="facilitated trehalose transporter Tret1"/>
    <property type="match status" value="1"/>
</dbReference>
<dbReference type="InterPro" id="IPR005829">
    <property type="entry name" value="Sugar_transporter_CS"/>
</dbReference>
<keyword evidence="2" id="KW-0813">Transport</keyword>
<comment type="caution">
    <text evidence="10">The sequence shown here is derived from an EMBL/GenBank/DDBJ whole genome shotgun (WGS) entry which is preliminary data.</text>
</comment>
<dbReference type="PROSITE" id="PS50850">
    <property type="entry name" value="MFS"/>
    <property type="match status" value="1"/>
</dbReference>
<feature type="transmembrane region" description="Helical" evidence="8">
    <location>
        <begin position="109"/>
        <end position="130"/>
    </location>
</feature>
<protein>
    <recommendedName>
        <fullName evidence="9">Major facilitator superfamily (MFS) profile domain-containing protein</fullName>
    </recommendedName>
</protein>
<evidence type="ECO:0000259" key="9">
    <source>
        <dbReference type="PROSITE" id="PS50850"/>
    </source>
</evidence>
<dbReference type="InterPro" id="IPR005828">
    <property type="entry name" value="MFS_sugar_transport-like"/>
</dbReference>
<dbReference type="SUPFAM" id="SSF103473">
    <property type="entry name" value="MFS general substrate transporter"/>
    <property type="match status" value="1"/>
</dbReference>
<keyword evidence="7 8" id="KW-0472">Membrane</keyword>
<dbReference type="Proteomes" id="UP001353858">
    <property type="component" value="Unassembled WGS sequence"/>
</dbReference>
<feature type="transmembrane region" description="Helical" evidence="8">
    <location>
        <begin position="419"/>
        <end position="438"/>
    </location>
</feature>
<feature type="transmembrane region" description="Helical" evidence="8">
    <location>
        <begin position="353"/>
        <end position="370"/>
    </location>
</feature>
<dbReference type="Pfam" id="PF00083">
    <property type="entry name" value="Sugar_tr"/>
    <property type="match status" value="1"/>
</dbReference>
<comment type="subcellular location">
    <subcellularLocation>
        <location evidence="1">Cell membrane</location>
        <topology evidence="1">Multi-pass membrane protein</topology>
    </subcellularLocation>
</comment>
<accession>A0AAN7SDP4</accession>
<evidence type="ECO:0000256" key="7">
    <source>
        <dbReference type="ARBA" id="ARBA00023136"/>
    </source>
</evidence>
<keyword evidence="6 8" id="KW-1133">Transmembrane helix</keyword>
<name>A0AAN7SDP4_9COLE</name>
<evidence type="ECO:0000313" key="10">
    <source>
        <dbReference type="EMBL" id="KAK4876677.1"/>
    </source>
</evidence>
<dbReference type="PROSITE" id="PS00216">
    <property type="entry name" value="SUGAR_TRANSPORT_1"/>
    <property type="match status" value="1"/>
</dbReference>